<feature type="domain" description="Spore protein YkvP/CgeB glycosyl transferase-like" evidence="1">
    <location>
        <begin position="202"/>
        <end position="345"/>
    </location>
</feature>
<accession>A0A840HWK0</accession>
<dbReference type="AlphaFoldDB" id="A0A840HWK0"/>
<dbReference type="SUPFAM" id="SSF53756">
    <property type="entry name" value="UDP-Glycosyltransferase/glycogen phosphorylase"/>
    <property type="match status" value="1"/>
</dbReference>
<comment type="caution">
    <text evidence="2">The sequence shown here is derived from an EMBL/GenBank/DDBJ whole genome shotgun (WGS) entry which is preliminary data.</text>
</comment>
<sequence length="367" mass="40504">MTGRRIVILGLSLSSSWGNGHATTWRALIKALARRGHDVLFLERNVPWYAANRDLPKPDFCNLALYDSMDELRRFGDVIRSADAVIVGSFVPDGIAVGQWVQKVAQGFVAFYDIDTPVTLAALEKGRCDYLSAELIARYDLYLSFAGGPVPALIQQYYRAHKAAPLYCSVDLERYRPTGTALRWDLGYLGTFSADRQIALEKLLLEPARAAPELRFVVAGAQYPKIDWPANVERIDHVPPSAHADFYSACRFSLNLTRIDMVKAGYSPSVRLFEAAACGSPIISDRWVGLADIFLPGIEILIADNGEEVLATLLDMSEAERCSVSQAARERVVVEHSSNARAEELELLLFSSQQSGPIVHAAQRTSS</sequence>
<evidence type="ECO:0000259" key="1">
    <source>
        <dbReference type="Pfam" id="PF13524"/>
    </source>
</evidence>
<dbReference type="EMBL" id="JACHOV010000008">
    <property type="protein sequence ID" value="MBB4641898.1"/>
    <property type="molecule type" value="Genomic_DNA"/>
</dbReference>
<keyword evidence="3" id="KW-1185">Reference proteome</keyword>
<dbReference type="InterPro" id="IPR055259">
    <property type="entry name" value="YkvP/CgeB_Glyco_trans-like"/>
</dbReference>
<protein>
    <submittedName>
        <fullName evidence="2">Spore maturation protein CgeB</fullName>
    </submittedName>
</protein>
<dbReference type="CDD" id="cd03801">
    <property type="entry name" value="GT4_PimA-like"/>
    <property type="match status" value="1"/>
</dbReference>
<gene>
    <name evidence="2" type="ORF">HNQ99_002216</name>
</gene>
<dbReference type="RefSeq" id="WP_184475687.1">
    <property type="nucleotide sequence ID" value="NZ_JACHOV010000008.1"/>
</dbReference>
<name>A0A840HWK0_9SPHN</name>
<evidence type="ECO:0000313" key="3">
    <source>
        <dbReference type="Proteomes" id="UP000575068"/>
    </source>
</evidence>
<dbReference type="Gene3D" id="3.40.50.2000">
    <property type="entry name" value="Glycogen Phosphorylase B"/>
    <property type="match status" value="1"/>
</dbReference>
<dbReference type="Proteomes" id="UP000575068">
    <property type="component" value="Unassembled WGS sequence"/>
</dbReference>
<reference evidence="2 3" key="1">
    <citation type="submission" date="2020-08" db="EMBL/GenBank/DDBJ databases">
        <title>Genomic Encyclopedia of Type Strains, Phase IV (KMG-IV): sequencing the most valuable type-strain genomes for metagenomic binning, comparative biology and taxonomic classification.</title>
        <authorList>
            <person name="Goeker M."/>
        </authorList>
    </citation>
    <scope>NUCLEOTIDE SEQUENCE [LARGE SCALE GENOMIC DNA]</scope>
    <source>
        <strain evidence="2 3">DSM 7465</strain>
    </source>
</reference>
<proteinExistence type="predicted"/>
<evidence type="ECO:0000313" key="2">
    <source>
        <dbReference type="EMBL" id="MBB4641898.1"/>
    </source>
</evidence>
<dbReference type="Pfam" id="PF13524">
    <property type="entry name" value="Glyco_trans_1_2"/>
    <property type="match status" value="1"/>
</dbReference>
<organism evidence="2 3">
    <name type="scientific">Rhizorhapis suberifaciens</name>
    <name type="common">corky root of lettuce</name>
    <dbReference type="NCBI Taxonomy" id="13656"/>
    <lineage>
        <taxon>Bacteria</taxon>
        <taxon>Pseudomonadati</taxon>
        <taxon>Pseudomonadota</taxon>
        <taxon>Alphaproteobacteria</taxon>
        <taxon>Sphingomonadales</taxon>
        <taxon>Sphingomonadaceae</taxon>
        <taxon>Rhizorhapis</taxon>
    </lineage>
</organism>